<gene>
    <name evidence="1" type="ORF">PACLA_8A006326</name>
</gene>
<sequence length="163" mass="18091">MDWETRTGEDGALKKQVEYFQDTIDKTMELRDETDEPEEFIRLEERIIALREARDRTIMQKEMEEGRHAQEEDISRFRKFVKWVVEEKVGLTGIAVSTAGLITALLIHVRGAIVGAAKATGKIAKALANLAKKGAPILVPVLNAVATALSWSGKGTAWLTSNL</sequence>
<dbReference type="Proteomes" id="UP001152795">
    <property type="component" value="Unassembled WGS sequence"/>
</dbReference>
<evidence type="ECO:0000313" key="2">
    <source>
        <dbReference type="Proteomes" id="UP001152795"/>
    </source>
</evidence>
<protein>
    <submittedName>
        <fullName evidence="1">Uncharacterized protein</fullName>
    </submittedName>
</protein>
<keyword evidence="2" id="KW-1185">Reference proteome</keyword>
<evidence type="ECO:0000313" key="1">
    <source>
        <dbReference type="EMBL" id="CAB3998132.1"/>
    </source>
</evidence>
<reference evidence="1" key="1">
    <citation type="submission" date="2020-04" db="EMBL/GenBank/DDBJ databases">
        <authorList>
            <person name="Alioto T."/>
            <person name="Alioto T."/>
            <person name="Gomez Garrido J."/>
        </authorList>
    </citation>
    <scope>NUCLEOTIDE SEQUENCE</scope>
    <source>
        <strain evidence="1">A484AB</strain>
    </source>
</reference>
<organism evidence="1 2">
    <name type="scientific">Paramuricea clavata</name>
    <name type="common">Red gorgonian</name>
    <name type="synonym">Violescent sea-whip</name>
    <dbReference type="NCBI Taxonomy" id="317549"/>
    <lineage>
        <taxon>Eukaryota</taxon>
        <taxon>Metazoa</taxon>
        <taxon>Cnidaria</taxon>
        <taxon>Anthozoa</taxon>
        <taxon>Octocorallia</taxon>
        <taxon>Malacalcyonacea</taxon>
        <taxon>Plexauridae</taxon>
        <taxon>Paramuricea</taxon>
    </lineage>
</organism>
<dbReference type="EMBL" id="CACRXK020003274">
    <property type="protein sequence ID" value="CAB3998132.1"/>
    <property type="molecule type" value="Genomic_DNA"/>
</dbReference>
<dbReference type="AlphaFoldDB" id="A0A7D9I6A5"/>
<proteinExistence type="predicted"/>
<name>A0A7D9I6A5_PARCT</name>
<accession>A0A7D9I6A5</accession>
<comment type="caution">
    <text evidence="1">The sequence shown here is derived from an EMBL/GenBank/DDBJ whole genome shotgun (WGS) entry which is preliminary data.</text>
</comment>